<comment type="caution">
    <text evidence="1">The sequence shown here is derived from an EMBL/GenBank/DDBJ whole genome shotgun (WGS) entry which is preliminary data.</text>
</comment>
<dbReference type="AlphaFoldDB" id="A0AAD8U848"/>
<gene>
    <name evidence="1" type="ORF">BDZ83DRAFT_639279</name>
</gene>
<evidence type="ECO:0000313" key="2">
    <source>
        <dbReference type="Proteomes" id="UP001244207"/>
    </source>
</evidence>
<dbReference type="RefSeq" id="XP_060359217.1">
    <property type="nucleotide sequence ID" value="XM_060509414.1"/>
</dbReference>
<organism evidence="1 2">
    <name type="scientific">Glomerella acutata</name>
    <name type="common">Colletotrichum acutatum</name>
    <dbReference type="NCBI Taxonomy" id="27357"/>
    <lineage>
        <taxon>Eukaryota</taxon>
        <taxon>Fungi</taxon>
        <taxon>Dikarya</taxon>
        <taxon>Ascomycota</taxon>
        <taxon>Pezizomycotina</taxon>
        <taxon>Sordariomycetes</taxon>
        <taxon>Hypocreomycetidae</taxon>
        <taxon>Glomerellales</taxon>
        <taxon>Glomerellaceae</taxon>
        <taxon>Colletotrichum</taxon>
        <taxon>Colletotrichum acutatum species complex</taxon>
    </lineage>
</organism>
<name>A0AAD8U848_GLOAC</name>
<keyword evidence="2" id="KW-1185">Reference proteome</keyword>
<accession>A0AAD8U848</accession>
<evidence type="ECO:0000313" key="1">
    <source>
        <dbReference type="EMBL" id="KAK1711893.1"/>
    </source>
</evidence>
<dbReference type="EMBL" id="JAHMHS010000155">
    <property type="protein sequence ID" value="KAK1711893.1"/>
    <property type="molecule type" value="Genomic_DNA"/>
</dbReference>
<sequence>MAYRTEVVNATVTASITETATATITQTATVPADQSVCLYRYAYITRTQTASVAPKYSTYTVSTITCLAAQPTCDSRTGNCNKFARLVLSAEPTST</sequence>
<dbReference type="GeneID" id="85393313"/>
<dbReference type="Proteomes" id="UP001244207">
    <property type="component" value="Unassembled WGS sequence"/>
</dbReference>
<protein>
    <submittedName>
        <fullName evidence="1">Uncharacterized protein</fullName>
    </submittedName>
</protein>
<reference evidence="1" key="1">
    <citation type="submission" date="2021-12" db="EMBL/GenBank/DDBJ databases">
        <title>Comparative genomics, transcriptomics and evolutionary studies reveal genomic signatures of adaptation to plant cell wall in hemibiotrophic fungi.</title>
        <authorList>
            <consortium name="DOE Joint Genome Institute"/>
            <person name="Baroncelli R."/>
            <person name="Diaz J.F."/>
            <person name="Benocci T."/>
            <person name="Peng M."/>
            <person name="Battaglia E."/>
            <person name="Haridas S."/>
            <person name="Andreopoulos W."/>
            <person name="Labutti K."/>
            <person name="Pangilinan J."/>
            <person name="Floch G.L."/>
            <person name="Makela M.R."/>
            <person name="Henrissat B."/>
            <person name="Grigoriev I.V."/>
            <person name="Crouch J.A."/>
            <person name="De Vries R.P."/>
            <person name="Sukno S.A."/>
            <person name="Thon M.R."/>
        </authorList>
    </citation>
    <scope>NUCLEOTIDE SEQUENCE</scope>
    <source>
        <strain evidence="1">CBS 112980</strain>
    </source>
</reference>
<proteinExistence type="predicted"/>